<evidence type="ECO:0000256" key="4">
    <source>
        <dbReference type="ARBA" id="ARBA00023136"/>
    </source>
</evidence>
<dbReference type="AlphaFoldDB" id="A0AAD4MYQ3"/>
<gene>
    <name evidence="7" type="ORF">DdX_12339</name>
</gene>
<dbReference type="SMART" id="SM01381">
    <property type="entry name" value="7TM_GPCR_Srsx"/>
    <property type="match status" value="1"/>
</dbReference>
<keyword evidence="3 5" id="KW-1133">Transmembrane helix</keyword>
<dbReference type="InterPro" id="IPR019424">
    <property type="entry name" value="7TM_GPCR_Srsx"/>
</dbReference>
<reference evidence="7" key="1">
    <citation type="submission" date="2022-01" db="EMBL/GenBank/DDBJ databases">
        <title>Genome Sequence Resource for Two Populations of Ditylenchus destructor, the Migratory Endoparasitic Phytonematode.</title>
        <authorList>
            <person name="Zhang H."/>
            <person name="Lin R."/>
            <person name="Xie B."/>
        </authorList>
    </citation>
    <scope>NUCLEOTIDE SEQUENCE</scope>
    <source>
        <strain evidence="7">BazhouSP</strain>
    </source>
</reference>
<dbReference type="Pfam" id="PF10320">
    <property type="entry name" value="7TM_GPCR_Srsx"/>
    <property type="match status" value="1"/>
</dbReference>
<feature type="transmembrane region" description="Helical" evidence="5">
    <location>
        <begin position="142"/>
        <end position="162"/>
    </location>
</feature>
<dbReference type="PANTHER" id="PTHR23360:SF5">
    <property type="entry name" value="G-PROTEIN COUPLED RECEPTORS FAMILY 1 PROFILE DOMAIN-CONTAINING PROTEIN"/>
    <property type="match status" value="1"/>
</dbReference>
<feature type="domain" description="G-protein coupled receptors family 1 profile" evidence="6">
    <location>
        <begin position="44"/>
        <end position="282"/>
    </location>
</feature>
<comment type="subcellular location">
    <subcellularLocation>
        <location evidence="1">Membrane</location>
    </subcellularLocation>
</comment>
<feature type="transmembrane region" description="Helical" evidence="5">
    <location>
        <begin position="100"/>
        <end position="122"/>
    </location>
</feature>
<name>A0AAD4MYQ3_9BILA</name>
<dbReference type="PROSITE" id="PS50262">
    <property type="entry name" value="G_PROTEIN_RECEP_F1_2"/>
    <property type="match status" value="1"/>
</dbReference>
<dbReference type="Proteomes" id="UP001201812">
    <property type="component" value="Unassembled WGS sequence"/>
</dbReference>
<dbReference type="SUPFAM" id="SSF81321">
    <property type="entry name" value="Family A G protein-coupled receptor-like"/>
    <property type="match status" value="1"/>
</dbReference>
<evidence type="ECO:0000256" key="2">
    <source>
        <dbReference type="ARBA" id="ARBA00022692"/>
    </source>
</evidence>
<keyword evidence="2 5" id="KW-0812">Transmembrane</keyword>
<evidence type="ECO:0000313" key="8">
    <source>
        <dbReference type="Proteomes" id="UP001201812"/>
    </source>
</evidence>
<feature type="transmembrane region" description="Helical" evidence="5">
    <location>
        <begin position="265"/>
        <end position="284"/>
    </location>
</feature>
<dbReference type="PANTHER" id="PTHR23360">
    <property type="entry name" value="G-PROTEIN COUPLED RECEPTORS FAMILY 1 PROFILE DOMAIN-CONTAINING PROTEIN-RELATED"/>
    <property type="match status" value="1"/>
</dbReference>
<dbReference type="InterPro" id="IPR000276">
    <property type="entry name" value="GPCR_Rhodpsn"/>
</dbReference>
<accession>A0AAD4MYQ3</accession>
<evidence type="ECO:0000256" key="3">
    <source>
        <dbReference type="ARBA" id="ARBA00022989"/>
    </source>
</evidence>
<dbReference type="InterPro" id="IPR047130">
    <property type="entry name" value="7TM_GPCR_Srsx_nematod"/>
</dbReference>
<dbReference type="EMBL" id="JAKKPZ010000039">
    <property type="protein sequence ID" value="KAI1707780.1"/>
    <property type="molecule type" value="Genomic_DNA"/>
</dbReference>
<evidence type="ECO:0000256" key="5">
    <source>
        <dbReference type="SAM" id="Phobius"/>
    </source>
</evidence>
<dbReference type="Gene3D" id="1.20.1070.10">
    <property type="entry name" value="Rhodopsin 7-helix transmembrane proteins"/>
    <property type="match status" value="1"/>
</dbReference>
<evidence type="ECO:0000313" key="7">
    <source>
        <dbReference type="EMBL" id="KAI1707780.1"/>
    </source>
</evidence>
<feature type="transmembrane region" description="Helical" evidence="5">
    <location>
        <begin position="223"/>
        <end position="245"/>
    </location>
</feature>
<feature type="transmembrane region" description="Helical" evidence="5">
    <location>
        <begin position="23"/>
        <end position="44"/>
    </location>
</feature>
<evidence type="ECO:0000259" key="6">
    <source>
        <dbReference type="PROSITE" id="PS50262"/>
    </source>
</evidence>
<feature type="transmembrane region" description="Helical" evidence="5">
    <location>
        <begin position="192"/>
        <end position="211"/>
    </location>
</feature>
<feature type="transmembrane region" description="Helical" evidence="5">
    <location>
        <begin position="64"/>
        <end position="88"/>
    </location>
</feature>
<proteinExistence type="predicted"/>
<dbReference type="GO" id="GO:0004930">
    <property type="term" value="F:G protein-coupled receptor activity"/>
    <property type="evidence" value="ECO:0007669"/>
    <property type="project" value="InterPro"/>
</dbReference>
<dbReference type="InterPro" id="IPR017452">
    <property type="entry name" value="GPCR_Rhodpsn_7TM"/>
</dbReference>
<organism evidence="7 8">
    <name type="scientific">Ditylenchus destructor</name>
    <dbReference type="NCBI Taxonomy" id="166010"/>
    <lineage>
        <taxon>Eukaryota</taxon>
        <taxon>Metazoa</taxon>
        <taxon>Ecdysozoa</taxon>
        <taxon>Nematoda</taxon>
        <taxon>Chromadorea</taxon>
        <taxon>Rhabditida</taxon>
        <taxon>Tylenchina</taxon>
        <taxon>Tylenchomorpha</taxon>
        <taxon>Sphaerularioidea</taxon>
        <taxon>Anguinidae</taxon>
        <taxon>Anguininae</taxon>
        <taxon>Ditylenchus</taxon>
    </lineage>
</organism>
<evidence type="ECO:0000256" key="1">
    <source>
        <dbReference type="ARBA" id="ARBA00004370"/>
    </source>
</evidence>
<sequence>MTSNSSDVSLTDPISAAFGDHKIIVSMLPAAVGLVSYFIVGTFGNLNIAVAPFLNPKLRGTCNYLIAMASFFDSIHMSAHVFLFYFVVTGINIIPLHQCYRIMLLPIAGLMCGEMVILLIGVDRLFSLLCPTTHRTLNKLPYLLFLLSLCVALSAWYLYLGYLNQLENPNQLVLCLIIEGVHGYLIEWFTEIAMILNFATVACYFVLFVCVRKKGSDAGSKKIFKSLMWIVGVVCGTWFVTAAYANLVTRYFNLSPPDQAVSLSYSGLFINAGCSCNFFILYKCSAEYRKQSKKQLRWLTCGLIKFSDVDVAPLSRPTRWNTEMQSSTSKYGDSDSVA</sequence>
<comment type="caution">
    <text evidence="7">The sequence shown here is derived from an EMBL/GenBank/DDBJ whole genome shotgun (WGS) entry which is preliminary data.</text>
</comment>
<protein>
    <submittedName>
        <fullName evidence="7">Serpentine type 7TM GPCR chemoreceptor srsx domain-containing protein</fullName>
    </submittedName>
</protein>
<dbReference type="GO" id="GO:0016020">
    <property type="term" value="C:membrane"/>
    <property type="evidence" value="ECO:0007669"/>
    <property type="project" value="UniProtKB-SubCell"/>
</dbReference>
<keyword evidence="4 5" id="KW-0472">Membrane</keyword>
<keyword evidence="8" id="KW-1185">Reference proteome</keyword>